<dbReference type="Pfam" id="PF00520">
    <property type="entry name" value="Ion_trans"/>
    <property type="match status" value="1"/>
</dbReference>
<evidence type="ECO:0000256" key="7">
    <source>
        <dbReference type="SAM" id="Phobius"/>
    </source>
</evidence>
<dbReference type="InterPro" id="IPR024862">
    <property type="entry name" value="TRPV"/>
</dbReference>
<gene>
    <name evidence="9" type="ORF">TrST_g307</name>
</gene>
<evidence type="ECO:0000256" key="5">
    <source>
        <dbReference type="ARBA" id="ARBA00023136"/>
    </source>
</evidence>
<evidence type="ECO:0000256" key="3">
    <source>
        <dbReference type="ARBA" id="ARBA00022737"/>
    </source>
</evidence>
<dbReference type="Proteomes" id="UP001165085">
    <property type="component" value="Unassembled WGS sequence"/>
</dbReference>
<dbReference type="PANTHER" id="PTHR10582">
    <property type="entry name" value="TRANSIENT RECEPTOR POTENTIAL ION CHANNEL PROTEIN"/>
    <property type="match status" value="1"/>
</dbReference>
<keyword evidence="3" id="KW-0677">Repeat</keyword>
<feature type="transmembrane region" description="Helical" evidence="7">
    <location>
        <begin position="64"/>
        <end position="84"/>
    </location>
</feature>
<organism evidence="9 10">
    <name type="scientific">Triparma strigata</name>
    <dbReference type="NCBI Taxonomy" id="1606541"/>
    <lineage>
        <taxon>Eukaryota</taxon>
        <taxon>Sar</taxon>
        <taxon>Stramenopiles</taxon>
        <taxon>Ochrophyta</taxon>
        <taxon>Bolidophyceae</taxon>
        <taxon>Parmales</taxon>
        <taxon>Triparmaceae</taxon>
        <taxon>Triparma</taxon>
    </lineage>
</organism>
<dbReference type="AlphaFoldDB" id="A0A9W7DPN2"/>
<comment type="caution">
    <text evidence="9">The sequence shown here is derived from an EMBL/GenBank/DDBJ whole genome shotgun (WGS) entry which is preliminary data.</text>
</comment>
<feature type="domain" description="Ion transport" evidence="8">
    <location>
        <begin position="4"/>
        <end position="158"/>
    </location>
</feature>
<dbReference type="GO" id="GO:0005262">
    <property type="term" value="F:calcium channel activity"/>
    <property type="evidence" value="ECO:0007669"/>
    <property type="project" value="TreeGrafter"/>
</dbReference>
<accession>A0A9W7DPN2</accession>
<dbReference type="Gene3D" id="1.10.287.70">
    <property type="match status" value="1"/>
</dbReference>
<dbReference type="EMBL" id="BRXY01000004">
    <property type="protein sequence ID" value="GMH51499.1"/>
    <property type="molecule type" value="Genomic_DNA"/>
</dbReference>
<evidence type="ECO:0000313" key="9">
    <source>
        <dbReference type="EMBL" id="GMH51499.1"/>
    </source>
</evidence>
<keyword evidence="10" id="KW-1185">Reference proteome</keyword>
<dbReference type="PANTHER" id="PTHR10582:SF2">
    <property type="entry name" value="INACTIVE"/>
    <property type="match status" value="1"/>
</dbReference>
<evidence type="ECO:0000256" key="1">
    <source>
        <dbReference type="ARBA" id="ARBA00004141"/>
    </source>
</evidence>
<reference evidence="10" key="1">
    <citation type="journal article" date="2023" name="Commun. Biol.">
        <title>Genome analysis of Parmales, the sister group of diatoms, reveals the evolutionary specialization of diatoms from phago-mixotrophs to photoautotrophs.</title>
        <authorList>
            <person name="Ban H."/>
            <person name="Sato S."/>
            <person name="Yoshikawa S."/>
            <person name="Yamada K."/>
            <person name="Nakamura Y."/>
            <person name="Ichinomiya M."/>
            <person name="Sato N."/>
            <person name="Blanc-Mathieu R."/>
            <person name="Endo H."/>
            <person name="Kuwata A."/>
            <person name="Ogata H."/>
        </authorList>
    </citation>
    <scope>NUCLEOTIDE SEQUENCE [LARGE SCALE GENOMIC DNA]</scope>
    <source>
        <strain evidence="10">NIES 3701</strain>
    </source>
</reference>
<name>A0A9W7DPN2_9STRA</name>
<protein>
    <recommendedName>
        <fullName evidence="8">Ion transport domain-containing protein</fullName>
    </recommendedName>
</protein>
<feature type="transmembrane region" description="Helical" evidence="7">
    <location>
        <begin position="21"/>
        <end position="40"/>
    </location>
</feature>
<sequence>MLVFAVSLTVLKVIEISEIDLIVQMSVVATMLLTFQWIAFCRGLKRTGWLVAVLSRNFLDTRGFTFILLLIIVGMSVTFTALLGRGNPQQFGSFSDSIFSTFAMALTMTFEIDDIYSSPNPKLTKVTFMILVFVVTIISLNALIAFLGDSYQRIQESSTANMRKMRAMIVLEYIELMPVYKRLEVEKNSKFFHKLQPVDELQARTLEDNEWQGQIKAIKTSTRTIINELRNDLEKKFVEQNEVISELKEQNAAMKDILGSIHGLLEGDGGKTSEGEKEDEVEESKDIYKRKLKREGGGRGRGLGEEGGRGQGR</sequence>
<feature type="compositionally biased region" description="Basic and acidic residues" evidence="6">
    <location>
        <begin position="284"/>
        <end position="313"/>
    </location>
</feature>
<dbReference type="InterPro" id="IPR005821">
    <property type="entry name" value="Ion_trans_dom"/>
</dbReference>
<evidence type="ECO:0000313" key="10">
    <source>
        <dbReference type="Proteomes" id="UP001165085"/>
    </source>
</evidence>
<feature type="region of interest" description="Disordered" evidence="6">
    <location>
        <begin position="265"/>
        <end position="313"/>
    </location>
</feature>
<comment type="subcellular location">
    <subcellularLocation>
        <location evidence="1">Membrane</location>
        <topology evidence="1">Multi-pass membrane protein</topology>
    </subcellularLocation>
</comment>
<keyword evidence="5 7" id="KW-0472">Membrane</keyword>
<dbReference type="GO" id="GO:0005886">
    <property type="term" value="C:plasma membrane"/>
    <property type="evidence" value="ECO:0007669"/>
    <property type="project" value="TreeGrafter"/>
</dbReference>
<dbReference type="GO" id="GO:0098703">
    <property type="term" value="P:calcium ion import across plasma membrane"/>
    <property type="evidence" value="ECO:0007669"/>
    <property type="project" value="TreeGrafter"/>
</dbReference>
<feature type="transmembrane region" description="Helical" evidence="7">
    <location>
        <begin position="128"/>
        <end position="148"/>
    </location>
</feature>
<evidence type="ECO:0000259" key="8">
    <source>
        <dbReference type="Pfam" id="PF00520"/>
    </source>
</evidence>
<dbReference type="OrthoDB" id="47802at2759"/>
<evidence type="ECO:0000256" key="4">
    <source>
        <dbReference type="ARBA" id="ARBA00022989"/>
    </source>
</evidence>
<evidence type="ECO:0000256" key="2">
    <source>
        <dbReference type="ARBA" id="ARBA00022692"/>
    </source>
</evidence>
<proteinExistence type="predicted"/>
<keyword evidence="2 7" id="KW-0812">Transmembrane</keyword>
<keyword evidence="4 7" id="KW-1133">Transmembrane helix</keyword>
<evidence type="ECO:0000256" key="6">
    <source>
        <dbReference type="SAM" id="MobiDB-lite"/>
    </source>
</evidence>